<dbReference type="AlphaFoldDB" id="A2EFN0"/>
<dbReference type="GO" id="GO:0006228">
    <property type="term" value="P:UTP biosynthetic process"/>
    <property type="evidence" value="ECO:0007669"/>
    <property type="project" value="InterPro"/>
</dbReference>
<evidence type="ECO:0000313" key="10">
    <source>
        <dbReference type="EMBL" id="EAY08525.1"/>
    </source>
</evidence>
<dbReference type="GO" id="GO:0005524">
    <property type="term" value="F:ATP binding"/>
    <property type="evidence" value="ECO:0007669"/>
    <property type="project" value="UniProtKB-KW"/>
</dbReference>
<dbReference type="PANTHER" id="PTHR43109:SF2">
    <property type="entry name" value="NUCLEOSIDE DIPHOSPHATE KINASE 7"/>
    <property type="match status" value="1"/>
</dbReference>
<keyword evidence="11" id="KW-1185">Reference proteome</keyword>
<dbReference type="InterPro" id="IPR006602">
    <property type="entry name" value="DM10_dom"/>
</dbReference>
<evidence type="ECO:0000256" key="5">
    <source>
        <dbReference type="ARBA" id="ARBA00023273"/>
    </source>
</evidence>
<dbReference type="PROSITE" id="PS51374">
    <property type="entry name" value="NDPK_LIKE"/>
    <property type="match status" value="2"/>
</dbReference>
<dbReference type="GO" id="GO:0004550">
    <property type="term" value="F:nucleoside diphosphate kinase activity"/>
    <property type="evidence" value="ECO:0007669"/>
    <property type="project" value="UniProtKB-EC"/>
</dbReference>
<keyword evidence="4" id="KW-0206">Cytoskeleton</keyword>
<dbReference type="InterPro" id="IPR023005">
    <property type="entry name" value="Nucleoside_diP_kinase_AS"/>
</dbReference>
<dbReference type="VEuPathDB" id="TrichDB:TVAG_487510"/>
<evidence type="ECO:0000256" key="2">
    <source>
        <dbReference type="ARBA" id="ARBA00004245"/>
    </source>
</evidence>
<evidence type="ECO:0000256" key="3">
    <source>
        <dbReference type="ARBA" id="ARBA00022490"/>
    </source>
</evidence>
<feature type="binding site" evidence="6">
    <location>
        <position position="100"/>
    </location>
    <ligand>
        <name>ATP</name>
        <dbReference type="ChEBI" id="CHEBI:30616"/>
    </ligand>
</feature>
<dbReference type="PROSITE" id="PS00469">
    <property type="entry name" value="NDPK"/>
    <property type="match status" value="1"/>
</dbReference>
<feature type="binding site" evidence="6">
    <location>
        <position position="146"/>
    </location>
    <ligand>
        <name>ATP</name>
        <dbReference type="ChEBI" id="CHEBI:30616"/>
    </ligand>
</feature>
<dbReference type="InterPro" id="IPR037993">
    <property type="entry name" value="NDPk7B"/>
</dbReference>
<keyword evidence="8" id="KW-0547">Nucleotide-binding</keyword>
<feature type="binding site" evidence="6">
    <location>
        <position position="174"/>
    </location>
    <ligand>
        <name>ATP</name>
        <dbReference type="ChEBI" id="CHEBI:30616"/>
    </ligand>
</feature>
<evidence type="ECO:0000256" key="4">
    <source>
        <dbReference type="ARBA" id="ARBA00023212"/>
    </source>
</evidence>
<dbReference type="Proteomes" id="UP000001542">
    <property type="component" value="Unassembled WGS sequence"/>
</dbReference>
<feature type="binding site" evidence="6">
    <location>
        <position position="194"/>
    </location>
    <ligand>
        <name>ATP</name>
        <dbReference type="ChEBI" id="CHEBI:30616"/>
    </ligand>
</feature>
<evidence type="ECO:0000256" key="6">
    <source>
        <dbReference type="PROSITE-ProRule" id="PRU00706"/>
    </source>
</evidence>
<dbReference type="Gene3D" id="3.30.70.141">
    <property type="entry name" value="Nucleoside diphosphate kinase-like domain"/>
    <property type="match status" value="2"/>
</dbReference>
<reference evidence="10" key="1">
    <citation type="submission" date="2006-10" db="EMBL/GenBank/DDBJ databases">
        <authorList>
            <person name="Amadeo P."/>
            <person name="Zhao Q."/>
            <person name="Wortman J."/>
            <person name="Fraser-Liggett C."/>
            <person name="Carlton J."/>
        </authorList>
    </citation>
    <scope>NUCLEOTIDE SEQUENCE</scope>
    <source>
        <strain evidence="10">G3</strain>
    </source>
</reference>
<protein>
    <recommendedName>
        <fullName evidence="8">Nucleoside diphosphate kinase</fullName>
        <ecNumber evidence="8">2.7.4.6</ecNumber>
    </recommendedName>
</protein>
<dbReference type="GO" id="GO:0006241">
    <property type="term" value="P:CTP biosynthetic process"/>
    <property type="evidence" value="ECO:0007669"/>
    <property type="project" value="InterPro"/>
</dbReference>
<reference evidence="10" key="2">
    <citation type="journal article" date="2007" name="Science">
        <title>Draft genome sequence of the sexually transmitted pathogen Trichomonas vaginalis.</title>
        <authorList>
            <person name="Carlton J.M."/>
            <person name="Hirt R.P."/>
            <person name="Silva J.C."/>
            <person name="Delcher A.L."/>
            <person name="Schatz M."/>
            <person name="Zhao Q."/>
            <person name="Wortman J.R."/>
            <person name="Bidwell S.L."/>
            <person name="Alsmark U.C.M."/>
            <person name="Besteiro S."/>
            <person name="Sicheritz-Ponten T."/>
            <person name="Noel C.J."/>
            <person name="Dacks J.B."/>
            <person name="Foster P.G."/>
            <person name="Simillion C."/>
            <person name="Van de Peer Y."/>
            <person name="Miranda-Saavedra D."/>
            <person name="Barton G.J."/>
            <person name="Westrop G.D."/>
            <person name="Mueller S."/>
            <person name="Dessi D."/>
            <person name="Fiori P.L."/>
            <person name="Ren Q."/>
            <person name="Paulsen I."/>
            <person name="Zhang H."/>
            <person name="Bastida-Corcuera F.D."/>
            <person name="Simoes-Barbosa A."/>
            <person name="Brown M.T."/>
            <person name="Hayes R.D."/>
            <person name="Mukherjee M."/>
            <person name="Okumura C.Y."/>
            <person name="Schneider R."/>
            <person name="Smith A.J."/>
            <person name="Vanacova S."/>
            <person name="Villalvazo M."/>
            <person name="Haas B.J."/>
            <person name="Pertea M."/>
            <person name="Feldblyum T.V."/>
            <person name="Utterback T.R."/>
            <person name="Shu C.L."/>
            <person name="Osoegawa K."/>
            <person name="de Jong P.J."/>
            <person name="Hrdy I."/>
            <person name="Horvathova L."/>
            <person name="Zubacova Z."/>
            <person name="Dolezal P."/>
            <person name="Malik S.B."/>
            <person name="Logsdon J.M. Jr."/>
            <person name="Henze K."/>
            <person name="Gupta A."/>
            <person name="Wang C.C."/>
            <person name="Dunne R.L."/>
            <person name="Upcroft J.A."/>
            <person name="Upcroft P."/>
            <person name="White O."/>
            <person name="Salzberg S.L."/>
            <person name="Tang P."/>
            <person name="Chiu C.-H."/>
            <person name="Lee Y.-S."/>
            <person name="Embley T.M."/>
            <person name="Coombs G.H."/>
            <person name="Mottram J.C."/>
            <person name="Tachezy J."/>
            <person name="Fraser-Liggett C.M."/>
            <person name="Johnson P.J."/>
        </authorList>
    </citation>
    <scope>NUCLEOTIDE SEQUENCE [LARGE SCALE GENOMIC DNA]</scope>
    <source>
        <strain evidence="10">G3</strain>
    </source>
</reference>
<dbReference type="SMR" id="A2EFN0"/>
<keyword evidence="8" id="KW-0067">ATP-binding</keyword>
<dbReference type="GO" id="GO:0006183">
    <property type="term" value="P:GTP biosynthetic process"/>
    <property type="evidence" value="ECO:0007669"/>
    <property type="project" value="InterPro"/>
</dbReference>
<dbReference type="Pfam" id="PF00334">
    <property type="entry name" value="NDK"/>
    <property type="match status" value="2"/>
</dbReference>
<evidence type="ECO:0000256" key="1">
    <source>
        <dbReference type="ARBA" id="ARBA00004138"/>
    </source>
</evidence>
<dbReference type="SUPFAM" id="SSF54919">
    <property type="entry name" value="Nucleoside diphosphate kinase, NDK"/>
    <property type="match status" value="2"/>
</dbReference>
<dbReference type="GO" id="GO:0005879">
    <property type="term" value="C:axonemal microtubule"/>
    <property type="evidence" value="ECO:0000318"/>
    <property type="project" value="GO_Central"/>
</dbReference>
<evidence type="ECO:0000259" key="9">
    <source>
        <dbReference type="PROSITE" id="PS51336"/>
    </source>
</evidence>
<dbReference type="EMBL" id="DS113376">
    <property type="protein sequence ID" value="EAY08525.1"/>
    <property type="molecule type" value="Genomic_DNA"/>
</dbReference>
<dbReference type="EC" id="2.7.4.6" evidence="8"/>
<dbReference type="VEuPathDB" id="TrichDB:TVAGG3_0062080"/>
<dbReference type="eggNOG" id="KOG0888">
    <property type="taxonomic scope" value="Eukaryota"/>
</dbReference>
<dbReference type="CDD" id="cd04412">
    <property type="entry name" value="NDPk7B"/>
    <property type="match status" value="1"/>
</dbReference>
<accession>A2EFN0</accession>
<dbReference type="InterPro" id="IPR001564">
    <property type="entry name" value="Nucleoside_diP_kinase"/>
</dbReference>
<comment type="caution">
    <text evidence="6">Lacks conserved residue(s) required for the propagation of feature annotation.</text>
</comment>
<feature type="domain" description="DM10" evidence="9">
    <location>
        <begin position="4"/>
        <end position="92"/>
    </location>
</feature>
<name>A2EFN0_TRIV3</name>
<dbReference type="PANTHER" id="PTHR43109">
    <property type="entry name" value="NUCLEOSIDE DIPHOSPHATE KINASE 7"/>
    <property type="match status" value="1"/>
</dbReference>
<evidence type="ECO:0000313" key="11">
    <source>
        <dbReference type="Proteomes" id="UP000001542"/>
    </source>
</evidence>
<dbReference type="OMA" id="APKHERA"/>
<proteinExistence type="inferred from homology"/>
<organism evidence="10 11">
    <name type="scientific">Trichomonas vaginalis (strain ATCC PRA-98 / G3)</name>
    <dbReference type="NCBI Taxonomy" id="412133"/>
    <lineage>
        <taxon>Eukaryota</taxon>
        <taxon>Metamonada</taxon>
        <taxon>Parabasalia</taxon>
        <taxon>Trichomonadida</taxon>
        <taxon>Trichomonadidae</taxon>
        <taxon>Trichomonas</taxon>
    </lineage>
</organism>
<evidence type="ECO:0000256" key="7">
    <source>
        <dbReference type="RuleBase" id="RU004011"/>
    </source>
</evidence>
<comment type="similarity">
    <text evidence="6 7">Belongs to the NDK family.</text>
</comment>
<gene>
    <name evidence="10" type="ORF">TVAG_487510</name>
</gene>
<feature type="binding site" evidence="6">
    <location>
        <position position="204"/>
    </location>
    <ligand>
        <name>ATP</name>
        <dbReference type="ChEBI" id="CHEBI:30616"/>
    </ligand>
</feature>
<dbReference type="SMART" id="SM00676">
    <property type="entry name" value="DM10"/>
    <property type="match status" value="1"/>
</dbReference>
<dbReference type="Gene3D" id="2.30.29.170">
    <property type="match status" value="1"/>
</dbReference>
<comment type="catalytic activity">
    <reaction evidence="8">
        <text>a 2'-deoxyribonucleoside 5'-diphosphate + ATP = a 2'-deoxyribonucleoside 5'-triphosphate + ADP</text>
        <dbReference type="Rhea" id="RHEA:44640"/>
        <dbReference type="ChEBI" id="CHEBI:30616"/>
        <dbReference type="ChEBI" id="CHEBI:61560"/>
        <dbReference type="ChEBI" id="CHEBI:73316"/>
        <dbReference type="ChEBI" id="CHEBI:456216"/>
        <dbReference type="EC" id="2.7.4.6"/>
    </reaction>
</comment>
<dbReference type="RefSeq" id="XP_001320748.1">
    <property type="nucleotide sequence ID" value="XM_001320713.1"/>
</dbReference>
<dbReference type="InParanoid" id="A2EFN0"/>
<keyword evidence="8" id="KW-0808">Transferase</keyword>
<feature type="active site" description="Pros-phosphohistidine intermediate" evidence="6">
    <location>
        <position position="356"/>
    </location>
</feature>
<dbReference type="PROSITE" id="PS51336">
    <property type="entry name" value="DM10"/>
    <property type="match status" value="1"/>
</dbReference>
<dbReference type="OrthoDB" id="270127at2759"/>
<keyword evidence="5" id="KW-0966">Cell projection</keyword>
<evidence type="ECO:0000256" key="8">
    <source>
        <dbReference type="RuleBase" id="RU004013"/>
    </source>
</evidence>
<dbReference type="InterPro" id="IPR036850">
    <property type="entry name" value="NDK-like_dom_sf"/>
</dbReference>
<feature type="active site" description="Pros-phosphohistidine intermediate" evidence="6">
    <location>
        <position position="207"/>
    </location>
</feature>
<keyword evidence="3" id="KW-0963">Cytoplasm</keyword>
<comment type="subcellular location">
    <subcellularLocation>
        <location evidence="1">Cell projection</location>
        <location evidence="1">Cilium</location>
    </subcellularLocation>
    <subcellularLocation>
        <location evidence="2">Cytoplasm</location>
        <location evidence="2">Cytoskeleton</location>
    </subcellularLocation>
</comment>
<dbReference type="PRINTS" id="PR01243">
    <property type="entry name" value="NUCDPKINASE"/>
</dbReference>
<dbReference type="STRING" id="5722.A2EFN0"/>
<sequence>MEVEFPKYAFALQYFDTPSMLLRDYIIQFYTERGEIDIYDCRAKRMILRKTLEHKISLSDLYVGNKILVNGRQYDIVDYADEFTRKTLGNQIQSTYAMIKPGYSQYLGETIERINKEGLQVAKLRMGYMYREIAAKFYAEHQGKPFYDTLVRYMTSGPIVAMELVGQNAIAKWRQIIGPTNLDNAKAQAPESLRARFARSTTENFAHGSDSPESAKRELGIIFGDNSIRLVASHQESTLCVVKPHIVKENLAGQLIQMITKAGYQIVGAAMESYDIQAANEFYECYRGVIDNYMEITTEFASGPLIGLELKKEGSFDVVRDFRELVGPIDIKVAKVIRPESIRAKFGKNQTYCAVHCTDIPEEAEIETRYFFELFDH</sequence>
<keyword evidence="8 10" id="KW-0418">Kinase</keyword>
<dbReference type="InterPro" id="IPR034907">
    <property type="entry name" value="NDK-like_dom"/>
</dbReference>
<dbReference type="SMART" id="SM00562">
    <property type="entry name" value="NDK"/>
    <property type="match status" value="2"/>
</dbReference>
<dbReference type="KEGG" id="tva:4766428"/>
<feature type="binding site" evidence="6">
    <location>
        <position position="180"/>
    </location>
    <ligand>
        <name>ATP</name>
        <dbReference type="ChEBI" id="CHEBI:30616"/>
    </ligand>
</feature>